<feature type="domain" description="Peptidase A1" evidence="3">
    <location>
        <begin position="75"/>
        <end position="116"/>
    </location>
</feature>
<dbReference type="Proteomes" id="UP000694680">
    <property type="component" value="Chromosome 6"/>
</dbReference>
<evidence type="ECO:0000313" key="5">
    <source>
        <dbReference type="Proteomes" id="UP000694680"/>
    </source>
</evidence>
<evidence type="ECO:0000259" key="3">
    <source>
        <dbReference type="PROSITE" id="PS51767"/>
    </source>
</evidence>
<dbReference type="PROSITE" id="PS51767">
    <property type="entry name" value="PEPTIDASE_A1"/>
    <property type="match status" value="1"/>
</dbReference>
<dbReference type="SUPFAM" id="SSF50630">
    <property type="entry name" value="Acid proteases"/>
    <property type="match status" value="1"/>
</dbReference>
<accession>A0A8C5GNC7</accession>
<reference evidence="4" key="2">
    <citation type="submission" date="2025-08" db="UniProtKB">
        <authorList>
            <consortium name="Ensembl"/>
        </authorList>
    </citation>
    <scope>IDENTIFICATION</scope>
</reference>
<evidence type="ECO:0000313" key="4">
    <source>
        <dbReference type="Ensembl" id="ENSGWIP00000032986.1"/>
    </source>
</evidence>
<dbReference type="InterPro" id="IPR033121">
    <property type="entry name" value="PEPTIDASE_A1"/>
</dbReference>
<evidence type="ECO:0000256" key="2">
    <source>
        <dbReference type="SAM" id="SignalP"/>
    </source>
</evidence>
<dbReference type="InterPro" id="IPR012848">
    <property type="entry name" value="Aspartic_peptidase_N"/>
</dbReference>
<keyword evidence="5" id="KW-1185">Reference proteome</keyword>
<keyword evidence="2" id="KW-0732">Signal</keyword>
<sequence>MLKLLLVLLSDFMNCLTLNAVRVPLRRLRSIRTQLRADGVLEEFLKDHRPDMFNRRYAHDLEVTVESKFQHKAQYFGEISLGIPEQNFSVVLDTGSSLSTNPAPPSSWPSLMVSWV</sequence>
<dbReference type="Pfam" id="PF00026">
    <property type="entry name" value="Asp"/>
    <property type="match status" value="1"/>
</dbReference>
<evidence type="ECO:0000256" key="1">
    <source>
        <dbReference type="ARBA" id="ARBA00007447"/>
    </source>
</evidence>
<dbReference type="Pfam" id="PF07966">
    <property type="entry name" value="A1_Propeptide"/>
    <property type="match status" value="1"/>
</dbReference>
<dbReference type="Gene3D" id="2.40.70.10">
    <property type="entry name" value="Acid Proteases"/>
    <property type="match status" value="1"/>
</dbReference>
<dbReference type="InterPro" id="IPR021109">
    <property type="entry name" value="Peptidase_aspartic_dom_sf"/>
</dbReference>
<dbReference type="GO" id="GO:0006508">
    <property type="term" value="P:proteolysis"/>
    <property type="evidence" value="ECO:0007669"/>
    <property type="project" value="InterPro"/>
</dbReference>
<protein>
    <submittedName>
        <fullName evidence="4">Cathepsin E-like</fullName>
    </submittedName>
</protein>
<comment type="similarity">
    <text evidence="1">Belongs to the peptidase A1 family.</text>
</comment>
<feature type="signal peptide" evidence="2">
    <location>
        <begin position="1"/>
        <end position="17"/>
    </location>
</feature>
<organism evidence="4 5">
    <name type="scientific">Gouania willdenowi</name>
    <name type="common">Blunt-snouted clingfish</name>
    <name type="synonym">Lepadogaster willdenowi</name>
    <dbReference type="NCBI Taxonomy" id="441366"/>
    <lineage>
        <taxon>Eukaryota</taxon>
        <taxon>Metazoa</taxon>
        <taxon>Chordata</taxon>
        <taxon>Craniata</taxon>
        <taxon>Vertebrata</taxon>
        <taxon>Euteleostomi</taxon>
        <taxon>Actinopterygii</taxon>
        <taxon>Neopterygii</taxon>
        <taxon>Teleostei</taxon>
        <taxon>Neoteleostei</taxon>
        <taxon>Acanthomorphata</taxon>
        <taxon>Ovalentaria</taxon>
        <taxon>Blenniimorphae</taxon>
        <taxon>Blenniiformes</taxon>
        <taxon>Gobiesocoidei</taxon>
        <taxon>Gobiesocidae</taxon>
        <taxon>Gobiesocinae</taxon>
        <taxon>Gouania</taxon>
    </lineage>
</organism>
<dbReference type="Ensembl" id="ENSGWIT00000035887.1">
    <property type="protein sequence ID" value="ENSGWIP00000032986.1"/>
    <property type="gene ID" value="ENSGWIG00000015822.1"/>
</dbReference>
<dbReference type="Gene3D" id="6.10.140.60">
    <property type="match status" value="1"/>
</dbReference>
<dbReference type="GO" id="GO:0004190">
    <property type="term" value="F:aspartic-type endopeptidase activity"/>
    <property type="evidence" value="ECO:0007669"/>
    <property type="project" value="InterPro"/>
</dbReference>
<reference evidence="4" key="1">
    <citation type="submission" date="2020-06" db="EMBL/GenBank/DDBJ databases">
        <authorList>
            <consortium name="Wellcome Sanger Institute Data Sharing"/>
        </authorList>
    </citation>
    <scope>NUCLEOTIDE SEQUENCE [LARGE SCALE GENOMIC DNA]</scope>
</reference>
<feature type="chain" id="PRO_5033981504" evidence="2">
    <location>
        <begin position="18"/>
        <end position="116"/>
    </location>
</feature>
<dbReference type="AlphaFoldDB" id="A0A8C5GNC7"/>
<reference evidence="4" key="3">
    <citation type="submission" date="2025-09" db="UniProtKB">
        <authorList>
            <consortium name="Ensembl"/>
        </authorList>
    </citation>
    <scope>IDENTIFICATION</scope>
</reference>
<name>A0A8C5GNC7_GOUWI</name>
<gene>
    <name evidence="4" type="primary">nots</name>
</gene>
<proteinExistence type="inferred from homology"/>